<organism evidence="3 4">
    <name type="scientific">Xylanimonas cellulosilytica (strain DSM 15894 / JCM 12276 / CECT 5975 / KCTC 9989 / LMG 20990 / NBRC 107835 / XIL07)</name>
    <dbReference type="NCBI Taxonomy" id="446471"/>
    <lineage>
        <taxon>Bacteria</taxon>
        <taxon>Bacillati</taxon>
        <taxon>Actinomycetota</taxon>
        <taxon>Actinomycetes</taxon>
        <taxon>Micrococcales</taxon>
        <taxon>Promicromonosporaceae</taxon>
        <taxon>Xylanimonas</taxon>
    </lineage>
</organism>
<name>D1BTS7_XYLCX</name>
<evidence type="ECO:0000313" key="4">
    <source>
        <dbReference type="Proteomes" id="UP000002255"/>
    </source>
</evidence>
<evidence type="ECO:0000313" key="3">
    <source>
        <dbReference type="EMBL" id="ACZ31056.1"/>
    </source>
</evidence>
<dbReference type="eggNOG" id="COG1714">
    <property type="taxonomic scope" value="Bacteria"/>
</dbReference>
<evidence type="ECO:0000256" key="2">
    <source>
        <dbReference type="SAM" id="Phobius"/>
    </source>
</evidence>
<dbReference type="Proteomes" id="UP000002255">
    <property type="component" value="Chromosome"/>
</dbReference>
<reference evidence="3 4" key="2">
    <citation type="journal article" date="2010" name="Stand. Genomic Sci.">
        <title>Complete genome sequence of Xylanimonas cellulosilytica type strain (XIL07).</title>
        <authorList>
            <person name="Foster B."/>
            <person name="Pukall R."/>
            <person name="Abt B."/>
            <person name="Nolan M."/>
            <person name="Glavina Del Rio T."/>
            <person name="Chen F."/>
            <person name="Lucas S."/>
            <person name="Tice H."/>
            <person name="Pitluck S."/>
            <person name="Cheng J.-F."/>
            <person name="Chertkov O."/>
            <person name="Brettin T."/>
            <person name="Han C."/>
            <person name="Detter J.C."/>
            <person name="Bruce D."/>
            <person name="Goodwin L."/>
            <person name="Ivanova N."/>
            <person name="Mavromatis K."/>
            <person name="Pati A."/>
            <person name="Mikhailova N."/>
            <person name="Chen A."/>
            <person name="Palaniappan K."/>
            <person name="Land M."/>
            <person name="Hauser L."/>
            <person name="Chang Y.-J."/>
            <person name="Jeffries C.D."/>
            <person name="Chain P."/>
            <person name="Rohde M."/>
            <person name="Goeker M."/>
            <person name="Bristow J."/>
            <person name="Eisen J.A."/>
            <person name="Markowitz V."/>
            <person name="Hugenholtz P."/>
            <person name="Kyrpides N.C."/>
            <person name="Klenk H.-P."/>
            <person name="Lapidus A."/>
        </authorList>
    </citation>
    <scope>NUCLEOTIDE SEQUENCE [LARGE SCALE GENOMIC DNA]</scope>
    <source>
        <strain evidence="4">DSM 15894 / CECT 5975 / LMG 20990 / XIL07</strain>
    </source>
</reference>
<keyword evidence="2" id="KW-0472">Membrane</keyword>
<feature type="region of interest" description="Disordered" evidence="1">
    <location>
        <begin position="1"/>
        <end position="26"/>
    </location>
</feature>
<proteinExistence type="predicted"/>
<dbReference type="EMBL" id="CP001821">
    <property type="protein sequence ID" value="ACZ31056.1"/>
    <property type="molecule type" value="Genomic_DNA"/>
</dbReference>
<dbReference type="AlphaFoldDB" id="D1BTS7"/>
<reference evidence="4" key="1">
    <citation type="submission" date="2009-11" db="EMBL/GenBank/DDBJ databases">
        <title>The complete chromosome of Xylanimonas cellulosilytica DSM 15894.</title>
        <authorList>
            <consortium name="US DOE Joint Genome Institute (JGI-PGF)"/>
            <person name="Lucas S."/>
            <person name="Copeland A."/>
            <person name="Lapidus A."/>
            <person name="Glavina del Rio T."/>
            <person name="Dalin E."/>
            <person name="Tice H."/>
            <person name="Bruce D."/>
            <person name="Goodwin L."/>
            <person name="Pitluck S."/>
            <person name="Kyrpides N."/>
            <person name="Mavromatis K."/>
            <person name="Ivanova N."/>
            <person name="Mikhailova N."/>
            <person name="Foster B."/>
            <person name="Clum A."/>
            <person name="Brettin T."/>
            <person name="Detter J.C."/>
            <person name="Han C."/>
            <person name="Larimer F."/>
            <person name="Land M."/>
            <person name="Hauser L."/>
            <person name="Markowitz V."/>
            <person name="Cheng J.F."/>
            <person name="Hugenholtz P."/>
            <person name="Woyke T."/>
            <person name="Wu D."/>
            <person name="Gehrich-Schroeter G."/>
            <person name="Schneider S."/>
            <person name="Pukall S.R."/>
            <person name="Klenk H.P."/>
            <person name="Eisen J.A."/>
        </authorList>
    </citation>
    <scope>NUCLEOTIDE SEQUENCE [LARGE SCALE GENOMIC DNA]</scope>
    <source>
        <strain evidence="4">DSM 15894 / CECT 5975 / LMG 20990 / XIL07</strain>
    </source>
</reference>
<accession>D1BTS7</accession>
<dbReference type="PIRSF" id="PIRSF021697">
    <property type="entry name" value="UCP021697"/>
    <property type="match status" value="1"/>
</dbReference>
<dbReference type="InterPro" id="IPR016795">
    <property type="entry name" value="UCP021697"/>
</dbReference>
<gene>
    <name evidence="3" type="ordered locus">Xcel_2037</name>
</gene>
<protein>
    <submittedName>
        <fullName evidence="3">RDD domain containing protein</fullName>
    </submittedName>
</protein>
<dbReference type="RefSeq" id="WP_012878798.1">
    <property type="nucleotide sequence ID" value="NC_013530.1"/>
</dbReference>
<keyword evidence="2" id="KW-0812">Transmembrane</keyword>
<keyword evidence="2" id="KW-1133">Transmembrane helix</keyword>
<dbReference type="STRING" id="446471.Xcel_2037"/>
<sequence length="151" mass="15554">MASREDIGSWLDGGATPTGGGAERLGLPAEGPGSMAPLGRRVAALCVDWAVAWAVAALVARDNSFVPLAVLAVMNVVLVGSIGYTIGHRLLGLQVRVLGAPGEGTVDGAFVGFWRSTVRTVLLCVVIPAVVWDGDGRGLHDRAAGTVITRR</sequence>
<evidence type="ECO:0000256" key="1">
    <source>
        <dbReference type="SAM" id="MobiDB-lite"/>
    </source>
</evidence>
<feature type="transmembrane region" description="Helical" evidence="2">
    <location>
        <begin position="66"/>
        <end position="86"/>
    </location>
</feature>
<dbReference type="GO" id="GO:0016020">
    <property type="term" value="C:membrane"/>
    <property type="evidence" value="ECO:0007669"/>
    <property type="project" value="UniProtKB-SubCell"/>
</dbReference>
<dbReference type="KEGG" id="xce:Xcel_2037"/>
<dbReference type="OrthoDB" id="5187110at2"/>
<dbReference type="HOGENOM" id="CLU_110186_0_0_11"/>
<keyword evidence="4" id="KW-1185">Reference proteome</keyword>